<dbReference type="InterPro" id="IPR009057">
    <property type="entry name" value="Homeodomain-like_sf"/>
</dbReference>
<evidence type="ECO:0000256" key="1">
    <source>
        <dbReference type="ARBA" id="ARBA00004123"/>
    </source>
</evidence>
<dbReference type="AlphaFoldDB" id="A0A183C516"/>
<protein>
    <submittedName>
        <fullName evidence="5">Myb-like domain-containing protein</fullName>
    </submittedName>
</protein>
<name>A0A183C516_GLOPA</name>
<evidence type="ECO:0000313" key="4">
    <source>
        <dbReference type="Proteomes" id="UP000050741"/>
    </source>
</evidence>
<dbReference type="InterPro" id="IPR001005">
    <property type="entry name" value="SANT/Myb"/>
</dbReference>
<dbReference type="SUPFAM" id="SSF46689">
    <property type="entry name" value="Homeodomain-like"/>
    <property type="match status" value="1"/>
</dbReference>
<comment type="subcellular location">
    <subcellularLocation>
        <location evidence="1">Nucleus</location>
    </subcellularLocation>
</comment>
<feature type="region of interest" description="Disordered" evidence="2">
    <location>
        <begin position="1"/>
        <end position="79"/>
    </location>
</feature>
<dbReference type="WBParaSite" id="GPLIN_000796100">
    <property type="protein sequence ID" value="GPLIN_000796100"/>
    <property type="gene ID" value="GPLIN_000796100"/>
</dbReference>
<dbReference type="Pfam" id="PF00249">
    <property type="entry name" value="Myb_DNA-binding"/>
    <property type="match status" value="1"/>
</dbReference>
<accession>A0A183C516</accession>
<organism evidence="4 5">
    <name type="scientific">Globodera pallida</name>
    <name type="common">Potato cyst nematode worm</name>
    <name type="synonym">Heterodera pallida</name>
    <dbReference type="NCBI Taxonomy" id="36090"/>
    <lineage>
        <taxon>Eukaryota</taxon>
        <taxon>Metazoa</taxon>
        <taxon>Ecdysozoa</taxon>
        <taxon>Nematoda</taxon>
        <taxon>Chromadorea</taxon>
        <taxon>Rhabditida</taxon>
        <taxon>Tylenchina</taxon>
        <taxon>Tylenchomorpha</taxon>
        <taxon>Tylenchoidea</taxon>
        <taxon>Heteroderidae</taxon>
        <taxon>Heteroderinae</taxon>
        <taxon>Globodera</taxon>
    </lineage>
</organism>
<sequence>MSDSDSTPPNTIFFQGSNSTPSLKDFKKPGTGRTCTTSTSSSTSRKTATTTGGGVAKAMAQPPAGSTTTTIGAFRSPSVDLGSLGRMVAEREEALGRDKPRAKKRWTADETKKLKLALKIAGDPTTDETWELISRSIGGHRTVDECRDQAAKQLRWKPPPPLPPGVVIIERTQAPFALLNAREKTLK</sequence>
<evidence type="ECO:0000256" key="2">
    <source>
        <dbReference type="SAM" id="MobiDB-lite"/>
    </source>
</evidence>
<dbReference type="CDD" id="cd00167">
    <property type="entry name" value="SANT"/>
    <property type="match status" value="1"/>
</dbReference>
<dbReference type="Proteomes" id="UP000050741">
    <property type="component" value="Unassembled WGS sequence"/>
</dbReference>
<proteinExistence type="predicted"/>
<evidence type="ECO:0000313" key="5">
    <source>
        <dbReference type="WBParaSite" id="GPLIN_000796100"/>
    </source>
</evidence>
<keyword evidence="4" id="KW-1185">Reference proteome</keyword>
<feature type="compositionally biased region" description="Polar residues" evidence="2">
    <location>
        <begin position="1"/>
        <end position="22"/>
    </location>
</feature>
<reference evidence="5" key="2">
    <citation type="submission" date="2016-06" db="UniProtKB">
        <authorList>
            <consortium name="WormBaseParasite"/>
        </authorList>
    </citation>
    <scope>IDENTIFICATION</scope>
</reference>
<dbReference type="Gene3D" id="1.10.10.60">
    <property type="entry name" value="Homeodomain-like"/>
    <property type="match status" value="1"/>
</dbReference>
<feature type="compositionally biased region" description="Low complexity" evidence="2">
    <location>
        <begin position="31"/>
        <end position="60"/>
    </location>
</feature>
<dbReference type="PROSITE" id="PS50090">
    <property type="entry name" value="MYB_LIKE"/>
    <property type="match status" value="1"/>
</dbReference>
<reference evidence="4" key="1">
    <citation type="submission" date="2014-05" db="EMBL/GenBank/DDBJ databases">
        <title>The genome and life-stage specific transcriptomes of Globodera pallida elucidate key aspects of plant parasitism by a cyst nematode.</title>
        <authorList>
            <person name="Cotton J.A."/>
            <person name="Lilley C.J."/>
            <person name="Jones L.M."/>
            <person name="Kikuchi T."/>
            <person name="Reid A.J."/>
            <person name="Thorpe P."/>
            <person name="Tsai I.J."/>
            <person name="Beasley H."/>
            <person name="Blok V."/>
            <person name="Cock P.J.A."/>
            <person name="Van den Akker S.E."/>
            <person name="Holroyd N."/>
            <person name="Hunt M."/>
            <person name="Mantelin S."/>
            <person name="Naghra H."/>
            <person name="Pain A."/>
            <person name="Palomares-Rius J.E."/>
            <person name="Zarowiecki M."/>
            <person name="Berriman M."/>
            <person name="Jones J.T."/>
            <person name="Urwin P.E."/>
        </authorList>
    </citation>
    <scope>NUCLEOTIDE SEQUENCE [LARGE SCALE GENOMIC DNA]</scope>
    <source>
        <strain evidence="4">Lindley</strain>
    </source>
</reference>
<feature type="domain" description="Myb-like" evidence="3">
    <location>
        <begin position="98"/>
        <end position="154"/>
    </location>
</feature>
<evidence type="ECO:0000259" key="3">
    <source>
        <dbReference type="PROSITE" id="PS50090"/>
    </source>
</evidence>
<dbReference type="SMART" id="SM00717">
    <property type="entry name" value="SANT"/>
    <property type="match status" value="1"/>
</dbReference>
<dbReference type="GO" id="GO:0005634">
    <property type="term" value="C:nucleus"/>
    <property type="evidence" value="ECO:0007669"/>
    <property type="project" value="UniProtKB-SubCell"/>
</dbReference>